<evidence type="ECO:0000256" key="3">
    <source>
        <dbReference type="ARBA" id="ARBA00023163"/>
    </source>
</evidence>
<dbReference type="Gene3D" id="1.10.10.60">
    <property type="entry name" value="Homeodomain-like"/>
    <property type="match status" value="1"/>
</dbReference>
<gene>
    <name evidence="5" type="ORF">ATK78_2700</name>
</gene>
<dbReference type="InterPro" id="IPR009057">
    <property type="entry name" value="Homeodomain-like_sf"/>
</dbReference>
<dbReference type="PROSITE" id="PS01124">
    <property type="entry name" value="HTH_ARAC_FAMILY_2"/>
    <property type="match status" value="1"/>
</dbReference>
<keyword evidence="3" id="KW-0804">Transcription</keyword>
<reference evidence="5 6" key="1">
    <citation type="submission" date="2019-03" db="EMBL/GenBank/DDBJ databases">
        <title>Genomic Encyclopedia of Archaeal and Bacterial Type Strains, Phase II (KMG-II): from individual species to whole genera.</title>
        <authorList>
            <person name="Goeker M."/>
        </authorList>
    </citation>
    <scope>NUCLEOTIDE SEQUENCE [LARGE SCALE GENOMIC DNA]</scope>
    <source>
        <strain evidence="5 6">DSM 19035</strain>
    </source>
</reference>
<dbReference type="GO" id="GO:0003700">
    <property type="term" value="F:DNA-binding transcription factor activity"/>
    <property type="evidence" value="ECO:0007669"/>
    <property type="project" value="InterPro"/>
</dbReference>
<evidence type="ECO:0000313" key="5">
    <source>
        <dbReference type="EMBL" id="TDQ08194.1"/>
    </source>
</evidence>
<organism evidence="5 6">
    <name type="scientific">Pedobacter metabolipauper</name>
    <dbReference type="NCBI Taxonomy" id="425513"/>
    <lineage>
        <taxon>Bacteria</taxon>
        <taxon>Pseudomonadati</taxon>
        <taxon>Bacteroidota</taxon>
        <taxon>Sphingobacteriia</taxon>
        <taxon>Sphingobacteriales</taxon>
        <taxon>Sphingobacteriaceae</taxon>
        <taxon>Pedobacter</taxon>
    </lineage>
</organism>
<dbReference type="InterPro" id="IPR018060">
    <property type="entry name" value="HTH_AraC"/>
</dbReference>
<dbReference type="InterPro" id="IPR020449">
    <property type="entry name" value="Tscrpt_reg_AraC-type_HTH"/>
</dbReference>
<sequence>MRSHTPEAAPRIGLEKSLIYIRNLENCPPSYLNDPGRKDFFEIVWLQNEYPLHAIKEEETPELGDWIYLIPPYRVHQLNKAGKNGILLSFKRDFLEEEDKEFYLDIFKIFNIQGEFSCLPLTAKNAAELAKVFQLLDDEYKEQDPSFLILKALLKVFLLKLIQIKEHVFTAQDVNQKRVYEFMMLLEQNYQLERNAEFYATSLGISSKRLNQVLKEKLDKTAMQLIHDRIILEAKRKIIHSENTLKEIAFDLGFTDRPYFSRFFKKQTGLPPEEFQRQAHHHIETRFNTLV</sequence>
<name>A0A4V6PW01_9SPHI</name>
<dbReference type="OrthoDB" id="2585681at2"/>
<dbReference type="PRINTS" id="PR00032">
    <property type="entry name" value="HTHARAC"/>
</dbReference>
<keyword evidence="6" id="KW-1185">Reference proteome</keyword>
<dbReference type="EMBL" id="SNYC01000005">
    <property type="protein sequence ID" value="TDQ08194.1"/>
    <property type="molecule type" value="Genomic_DNA"/>
</dbReference>
<dbReference type="GO" id="GO:0043565">
    <property type="term" value="F:sequence-specific DNA binding"/>
    <property type="evidence" value="ECO:0007669"/>
    <property type="project" value="InterPro"/>
</dbReference>
<evidence type="ECO:0000259" key="4">
    <source>
        <dbReference type="PROSITE" id="PS01124"/>
    </source>
</evidence>
<dbReference type="PANTHER" id="PTHR43280">
    <property type="entry name" value="ARAC-FAMILY TRANSCRIPTIONAL REGULATOR"/>
    <property type="match status" value="1"/>
</dbReference>
<keyword evidence="1" id="KW-0805">Transcription regulation</keyword>
<proteinExistence type="predicted"/>
<dbReference type="SUPFAM" id="SSF46689">
    <property type="entry name" value="Homeodomain-like"/>
    <property type="match status" value="1"/>
</dbReference>
<keyword evidence="2 5" id="KW-0238">DNA-binding</keyword>
<evidence type="ECO:0000256" key="2">
    <source>
        <dbReference type="ARBA" id="ARBA00023125"/>
    </source>
</evidence>
<dbReference type="SMART" id="SM00342">
    <property type="entry name" value="HTH_ARAC"/>
    <property type="match status" value="1"/>
</dbReference>
<dbReference type="PANTHER" id="PTHR43280:SF32">
    <property type="entry name" value="TRANSCRIPTIONAL REGULATORY PROTEIN"/>
    <property type="match status" value="1"/>
</dbReference>
<accession>A0A4V6PW01</accession>
<dbReference type="AlphaFoldDB" id="A0A4V6PW01"/>
<evidence type="ECO:0000256" key="1">
    <source>
        <dbReference type="ARBA" id="ARBA00023015"/>
    </source>
</evidence>
<dbReference type="RefSeq" id="WP_133576592.1">
    <property type="nucleotide sequence ID" value="NZ_SNYC01000005.1"/>
</dbReference>
<dbReference type="Pfam" id="PF12833">
    <property type="entry name" value="HTH_18"/>
    <property type="match status" value="1"/>
</dbReference>
<comment type="caution">
    <text evidence="5">The sequence shown here is derived from an EMBL/GenBank/DDBJ whole genome shotgun (WGS) entry which is preliminary data.</text>
</comment>
<evidence type="ECO:0000313" key="6">
    <source>
        <dbReference type="Proteomes" id="UP000295620"/>
    </source>
</evidence>
<protein>
    <submittedName>
        <fullName evidence="5">AraC-like DNA-binding protein</fullName>
    </submittedName>
</protein>
<feature type="domain" description="HTH araC/xylS-type" evidence="4">
    <location>
        <begin position="180"/>
        <end position="278"/>
    </location>
</feature>
<dbReference type="Proteomes" id="UP000295620">
    <property type="component" value="Unassembled WGS sequence"/>
</dbReference>